<dbReference type="NCBIfam" id="NF046119">
    <property type="entry name" value="memb_SCO4225"/>
    <property type="match status" value="1"/>
</dbReference>
<organism evidence="2 3">
    <name type="scientific">Streptomyces luteolifulvus</name>
    <dbReference type="NCBI Taxonomy" id="2615112"/>
    <lineage>
        <taxon>Bacteria</taxon>
        <taxon>Bacillati</taxon>
        <taxon>Actinomycetota</taxon>
        <taxon>Actinomycetes</taxon>
        <taxon>Kitasatosporales</taxon>
        <taxon>Streptomycetaceae</taxon>
        <taxon>Streptomyces</taxon>
    </lineage>
</organism>
<comment type="caution">
    <text evidence="2">The sequence shown here is derived from an EMBL/GenBank/DDBJ whole genome shotgun (WGS) entry which is preliminary data.</text>
</comment>
<sequence length="104" mass="10873">MTDRSFPRGLRRTHGEVAVLVYLAICAVLLVWALVVTVGDDSGESMAGVIPMLATAPASLVFLVLPDGPVWFVTAVAIGAGVNAAVIGWCARALRRSDRPDPAS</sequence>
<evidence type="ECO:0000313" key="2">
    <source>
        <dbReference type="EMBL" id="KAB1139339.1"/>
    </source>
</evidence>
<name>A0A6H9UN03_9ACTN</name>
<keyword evidence="1" id="KW-0812">Transmembrane</keyword>
<gene>
    <name evidence="2" type="ORF">F7R91_40310</name>
</gene>
<evidence type="ECO:0000256" key="1">
    <source>
        <dbReference type="SAM" id="Phobius"/>
    </source>
</evidence>
<proteinExistence type="predicted"/>
<protein>
    <submittedName>
        <fullName evidence="2">Uncharacterized protein</fullName>
    </submittedName>
</protein>
<feature type="transmembrane region" description="Helical" evidence="1">
    <location>
        <begin position="71"/>
        <end position="91"/>
    </location>
</feature>
<dbReference type="EMBL" id="VZRB01000065">
    <property type="protein sequence ID" value="KAB1139339.1"/>
    <property type="molecule type" value="Genomic_DNA"/>
</dbReference>
<feature type="transmembrane region" description="Helical" evidence="1">
    <location>
        <begin position="20"/>
        <end position="39"/>
    </location>
</feature>
<dbReference type="AlphaFoldDB" id="A0A6H9UN03"/>
<keyword evidence="1" id="KW-1133">Transmembrane helix</keyword>
<dbReference type="RefSeq" id="WP_150958670.1">
    <property type="nucleotide sequence ID" value="NZ_VZRB01000065.1"/>
</dbReference>
<dbReference type="Proteomes" id="UP000442707">
    <property type="component" value="Unassembled WGS sequence"/>
</dbReference>
<reference evidence="2 3" key="1">
    <citation type="submission" date="2019-09" db="EMBL/GenBank/DDBJ databases">
        <title>Screening of Novel Bioactive Compounds from Soil-Associated.</title>
        <authorList>
            <person name="Zhao S."/>
        </authorList>
    </citation>
    <scope>NUCLEOTIDE SEQUENCE [LARGE SCALE GENOMIC DNA]</scope>
    <source>
        <strain evidence="2 3">HIT-DPA4</strain>
    </source>
</reference>
<dbReference type="InterPro" id="IPR057702">
    <property type="entry name" value="DUF7942"/>
</dbReference>
<accession>A0A6H9UN03</accession>
<evidence type="ECO:0000313" key="3">
    <source>
        <dbReference type="Proteomes" id="UP000442707"/>
    </source>
</evidence>
<keyword evidence="1" id="KW-0472">Membrane</keyword>
<keyword evidence="3" id="KW-1185">Reference proteome</keyword>
<dbReference type="Pfam" id="PF25637">
    <property type="entry name" value="DUF7942"/>
    <property type="match status" value="1"/>
</dbReference>